<dbReference type="WBParaSite" id="ACRNAN_scaffold12522.g32597.t1">
    <property type="protein sequence ID" value="ACRNAN_scaffold12522.g32597.t1"/>
    <property type="gene ID" value="ACRNAN_scaffold12522.g32597"/>
</dbReference>
<dbReference type="AlphaFoldDB" id="A0A914CPN0"/>
<proteinExistence type="predicted"/>
<reference evidence="2" key="1">
    <citation type="submission" date="2022-11" db="UniProtKB">
        <authorList>
            <consortium name="WormBaseParasite"/>
        </authorList>
    </citation>
    <scope>IDENTIFICATION</scope>
</reference>
<protein>
    <submittedName>
        <fullName evidence="2">Uncharacterized protein</fullName>
    </submittedName>
</protein>
<name>A0A914CPN0_9BILA</name>
<dbReference type="Proteomes" id="UP000887540">
    <property type="component" value="Unplaced"/>
</dbReference>
<accession>A0A914CPN0</accession>
<sequence length="99" mass="11672">MLSFNLSQHIPNVNNGEKLKIYNSYPENSEFGYIKVPKQEQKVRHYPLNTIAASIEMWRDIMDELGAKMLQGPQLRDSELWFADEALASYKIDLWLKRR</sequence>
<organism evidence="1 2">
    <name type="scientific">Acrobeloides nanus</name>
    <dbReference type="NCBI Taxonomy" id="290746"/>
    <lineage>
        <taxon>Eukaryota</taxon>
        <taxon>Metazoa</taxon>
        <taxon>Ecdysozoa</taxon>
        <taxon>Nematoda</taxon>
        <taxon>Chromadorea</taxon>
        <taxon>Rhabditida</taxon>
        <taxon>Tylenchina</taxon>
        <taxon>Cephalobomorpha</taxon>
        <taxon>Cephaloboidea</taxon>
        <taxon>Cephalobidae</taxon>
        <taxon>Acrobeloides</taxon>
    </lineage>
</organism>
<evidence type="ECO:0000313" key="2">
    <source>
        <dbReference type="WBParaSite" id="ACRNAN_scaffold12522.g32597.t1"/>
    </source>
</evidence>
<evidence type="ECO:0000313" key="1">
    <source>
        <dbReference type="Proteomes" id="UP000887540"/>
    </source>
</evidence>
<keyword evidence="1" id="KW-1185">Reference proteome</keyword>